<accession>A0A221T207</accession>
<evidence type="ECO:0000256" key="3">
    <source>
        <dbReference type="PIRNR" id="PIRNR000124"/>
    </source>
</evidence>
<dbReference type="GO" id="GO:0051287">
    <property type="term" value="F:NAD binding"/>
    <property type="evidence" value="ECO:0007669"/>
    <property type="project" value="InterPro"/>
</dbReference>
<dbReference type="InterPro" id="IPR014027">
    <property type="entry name" value="UDP-Glc/GDP-Man_DH_C"/>
</dbReference>
<evidence type="ECO:0000313" key="6">
    <source>
        <dbReference type="EMBL" id="ASN82932.1"/>
    </source>
</evidence>
<dbReference type="KEGG" id="dfc:DFI_17245"/>
<dbReference type="PIRSF" id="PIRSF500136">
    <property type="entry name" value="UDP_ManNAc_DH"/>
    <property type="match status" value="1"/>
</dbReference>
<dbReference type="PIRSF" id="PIRSF000124">
    <property type="entry name" value="UDPglc_GDPman_dh"/>
    <property type="match status" value="1"/>
</dbReference>
<dbReference type="GO" id="GO:0016628">
    <property type="term" value="F:oxidoreductase activity, acting on the CH-CH group of donors, NAD or NADP as acceptor"/>
    <property type="evidence" value="ECO:0007669"/>
    <property type="project" value="InterPro"/>
</dbReference>
<dbReference type="Proteomes" id="UP000259030">
    <property type="component" value="Plasmid pDFI2"/>
</dbReference>
<dbReference type="SUPFAM" id="SSF48179">
    <property type="entry name" value="6-phosphogluconate dehydrogenase C-terminal domain-like"/>
    <property type="match status" value="1"/>
</dbReference>
<dbReference type="RefSeq" id="WP_081425762.1">
    <property type="nucleotide sequence ID" value="NZ_CP021083.1"/>
</dbReference>
<dbReference type="GO" id="GO:0000271">
    <property type="term" value="P:polysaccharide biosynthetic process"/>
    <property type="evidence" value="ECO:0007669"/>
    <property type="project" value="InterPro"/>
</dbReference>
<evidence type="ECO:0000256" key="1">
    <source>
        <dbReference type="ARBA" id="ARBA00023002"/>
    </source>
</evidence>
<dbReference type="EMBL" id="CP021083">
    <property type="protein sequence ID" value="ASN82932.1"/>
    <property type="molecule type" value="Genomic_DNA"/>
</dbReference>
<keyword evidence="6" id="KW-0614">Plasmid</keyword>
<dbReference type="InterPro" id="IPR008927">
    <property type="entry name" value="6-PGluconate_DH-like_C_sf"/>
</dbReference>
<dbReference type="Pfam" id="PF00984">
    <property type="entry name" value="UDPG_MGDP_dh"/>
    <property type="match status" value="1"/>
</dbReference>
<dbReference type="SUPFAM" id="SSF51735">
    <property type="entry name" value="NAD(P)-binding Rossmann-fold domains"/>
    <property type="match status" value="1"/>
</dbReference>
<dbReference type="InterPro" id="IPR017476">
    <property type="entry name" value="UDP-Glc/GDP-Man"/>
</dbReference>
<dbReference type="Pfam" id="PF03720">
    <property type="entry name" value="UDPG_MGDP_dh_C"/>
    <property type="match status" value="1"/>
</dbReference>
<dbReference type="InterPro" id="IPR028359">
    <property type="entry name" value="UDP_ManNAc/GlcNAc_DH"/>
</dbReference>
<protein>
    <recommendedName>
        <fullName evidence="5">UDP-glucose/GDP-mannose dehydrogenase C-terminal domain-containing protein</fullName>
    </recommendedName>
</protein>
<keyword evidence="1" id="KW-0560">Oxidoreductase</keyword>
<comment type="similarity">
    <text evidence="3">Belongs to the UDP-glucose/GDP-mannose dehydrogenase family.</text>
</comment>
<keyword evidence="7" id="KW-1185">Reference proteome</keyword>
<dbReference type="GO" id="GO:0016616">
    <property type="term" value="F:oxidoreductase activity, acting on the CH-OH group of donors, NAD or NADP as acceptor"/>
    <property type="evidence" value="ECO:0007669"/>
    <property type="project" value="InterPro"/>
</dbReference>
<dbReference type="AlphaFoldDB" id="A0A221T207"/>
<reference evidence="6 7" key="1">
    <citation type="submission" date="2017-05" db="EMBL/GenBank/DDBJ databases">
        <title>The complete genome sequence of Deinococcus ficus isolated from the rhizosphere of the Ficus religiosa L. in Taiwan.</title>
        <authorList>
            <person name="Wu K.-M."/>
            <person name="Liao T.-L."/>
            <person name="Liu Y.-M."/>
            <person name="Young C.-C."/>
            <person name="Tsai S.-F."/>
        </authorList>
    </citation>
    <scope>NUCLEOTIDE SEQUENCE [LARGE SCALE GENOMIC DNA]</scope>
    <source>
        <strain evidence="6 7">CC-FR2-10</strain>
        <plasmid evidence="7">pdfi2</plasmid>
    </source>
</reference>
<dbReference type="InterPro" id="IPR014026">
    <property type="entry name" value="UDP-Glc/GDP-Man_DH_dimer"/>
</dbReference>
<name>A0A221T207_9DEIO</name>
<organism evidence="6 7">
    <name type="scientific">Deinococcus ficus</name>
    <dbReference type="NCBI Taxonomy" id="317577"/>
    <lineage>
        <taxon>Bacteria</taxon>
        <taxon>Thermotogati</taxon>
        <taxon>Deinococcota</taxon>
        <taxon>Deinococci</taxon>
        <taxon>Deinococcales</taxon>
        <taxon>Deinococcaceae</taxon>
        <taxon>Deinococcus</taxon>
    </lineage>
</organism>
<dbReference type="PANTHER" id="PTHR43491">
    <property type="entry name" value="UDP-N-ACETYL-D-MANNOSAMINE DEHYDROGENASE"/>
    <property type="match status" value="1"/>
</dbReference>
<dbReference type="InterPro" id="IPR036291">
    <property type="entry name" value="NAD(P)-bd_dom_sf"/>
</dbReference>
<geneLocation type="plasmid" evidence="7">
    <name>pdfi2</name>
</geneLocation>
<sequence>MSAQIPTGGHPAHPPSPHAPHLAQKLQDRSARIAVLGLGYVGLPLAVHLARAGFSVTGFDPQEQKVSLINSGRSPVQDVPDDQVNALVLGEKLRATASPAALQGHDVFIICVPTPLDASKQPEMGYIHTAALHVADHLRPGTLVILESTTYPGTTDEFLLPLLEKSGLKGEHDLYVAFSPERVDPGNRTFNTGNIPKIVGGTGPHGTALAQQLYETFLERVFPVSSARVAEMAKLHENTFRAVNIGYVNELAMICTSLGINVWEVIDAASTKPFGFMPFYPGPGIGGHCIPLDPHYLAWRARKQGFSTRFIELADQVNSQMPRYVVGRLMQLLNDRHKSIRGTRVLALGVAYKPDVDDARESPALDVIAELERFGAQVQYADPYVPQLPQAHGHDLHATRTELSAESYAWADVAIILTPHAAFDWESVQRHIPLILDTRGVLRASGNVVTL</sequence>
<feature type="domain" description="UDP-glucose/GDP-mannose dehydrogenase C-terminal" evidence="5">
    <location>
        <begin position="346"/>
        <end position="444"/>
    </location>
</feature>
<feature type="region of interest" description="Disordered" evidence="4">
    <location>
        <begin position="1"/>
        <end position="23"/>
    </location>
</feature>
<dbReference type="NCBIfam" id="TIGR03026">
    <property type="entry name" value="NDP-sugDHase"/>
    <property type="match status" value="1"/>
</dbReference>
<dbReference type="Pfam" id="PF03721">
    <property type="entry name" value="UDPG_MGDP_dh_N"/>
    <property type="match status" value="1"/>
</dbReference>
<dbReference type="InterPro" id="IPR001732">
    <property type="entry name" value="UDP-Glc/GDP-Man_DH_N"/>
</dbReference>
<evidence type="ECO:0000313" key="7">
    <source>
        <dbReference type="Proteomes" id="UP000259030"/>
    </source>
</evidence>
<evidence type="ECO:0000259" key="5">
    <source>
        <dbReference type="SMART" id="SM00984"/>
    </source>
</evidence>
<evidence type="ECO:0000256" key="2">
    <source>
        <dbReference type="ARBA" id="ARBA00023027"/>
    </source>
</evidence>
<dbReference type="SUPFAM" id="SSF52413">
    <property type="entry name" value="UDP-glucose/GDP-mannose dehydrogenase C-terminal domain"/>
    <property type="match status" value="1"/>
</dbReference>
<keyword evidence="2" id="KW-0520">NAD</keyword>
<proteinExistence type="inferred from homology"/>
<dbReference type="SMART" id="SM00984">
    <property type="entry name" value="UDPG_MGDP_dh_C"/>
    <property type="match status" value="1"/>
</dbReference>
<dbReference type="InterPro" id="IPR036220">
    <property type="entry name" value="UDP-Glc/GDP-Man_DH_C_sf"/>
</dbReference>
<dbReference type="Gene3D" id="3.40.50.720">
    <property type="entry name" value="NAD(P)-binding Rossmann-like Domain"/>
    <property type="match status" value="2"/>
</dbReference>
<gene>
    <name evidence="6" type="ORF">DFI_17245</name>
</gene>
<evidence type="ECO:0000256" key="4">
    <source>
        <dbReference type="SAM" id="MobiDB-lite"/>
    </source>
</evidence>
<dbReference type="PANTHER" id="PTHR43491:SF1">
    <property type="entry name" value="UDP-N-ACETYL-D-MANNOSAMINE DEHYDROGENASE"/>
    <property type="match status" value="1"/>
</dbReference>